<accession>A0AA48HY19</accession>
<dbReference type="Gene3D" id="1.10.357.10">
    <property type="entry name" value="Tetracycline Repressor, domain 2"/>
    <property type="match status" value="1"/>
</dbReference>
<dbReference type="PRINTS" id="PR00455">
    <property type="entry name" value="HTHTETR"/>
</dbReference>
<dbReference type="SUPFAM" id="SSF48498">
    <property type="entry name" value="Tetracyclin repressor-like, C-terminal domain"/>
    <property type="match status" value="1"/>
</dbReference>
<dbReference type="InterPro" id="IPR023772">
    <property type="entry name" value="DNA-bd_HTH_TetR-type_CS"/>
</dbReference>
<feature type="DNA-binding region" description="H-T-H motif" evidence="2">
    <location>
        <begin position="44"/>
        <end position="63"/>
    </location>
</feature>
<dbReference type="AlphaFoldDB" id="A0AA48HY19"/>
<dbReference type="PROSITE" id="PS50977">
    <property type="entry name" value="HTH_TETR_2"/>
    <property type="match status" value="1"/>
</dbReference>
<evidence type="ECO:0000313" key="5">
    <source>
        <dbReference type="Proteomes" id="UP001333710"/>
    </source>
</evidence>
<dbReference type="InterPro" id="IPR041586">
    <property type="entry name" value="PsrA_TetR_C"/>
</dbReference>
<evidence type="ECO:0000313" key="4">
    <source>
        <dbReference type="EMBL" id="BDX06700.1"/>
    </source>
</evidence>
<evidence type="ECO:0000256" key="2">
    <source>
        <dbReference type="PROSITE-ProRule" id="PRU00335"/>
    </source>
</evidence>
<dbReference type="InterPro" id="IPR036271">
    <property type="entry name" value="Tet_transcr_reg_TetR-rel_C_sf"/>
</dbReference>
<organism evidence="4 5">
    <name type="scientific">Planctobacterium marinum</name>
    <dbReference type="NCBI Taxonomy" id="1631968"/>
    <lineage>
        <taxon>Bacteria</taxon>
        <taxon>Pseudomonadati</taxon>
        <taxon>Pseudomonadota</taxon>
        <taxon>Gammaproteobacteria</taxon>
        <taxon>Alteromonadales</taxon>
        <taxon>Alteromonadaceae</taxon>
        <taxon>Planctobacterium</taxon>
    </lineage>
</organism>
<name>A0AA48HY19_9ALTE</name>
<reference evidence="4" key="1">
    <citation type="submission" date="2023-01" db="EMBL/GenBank/DDBJ databases">
        <title>Complete genome sequence of Planctobacterium marinum strain Dej080120_11.</title>
        <authorList>
            <person name="Ueki S."/>
            <person name="Maruyama F."/>
        </authorList>
    </citation>
    <scope>NUCLEOTIDE SEQUENCE</scope>
    <source>
        <strain evidence="4">Dej080120_11</strain>
    </source>
</reference>
<evidence type="ECO:0000256" key="1">
    <source>
        <dbReference type="ARBA" id="ARBA00023125"/>
    </source>
</evidence>
<sequence length="230" mass="26166">MNFNYRPFTVLKHKEFIIRNVSTKERILNAAEHLFCDFGFDNTSLRAITSEADVNLASVNYHFGSKKQLIQEVLARYLSVLMPALDQKLIAMRESGEATSTETLFGALVEPLLSLEKVRPNGTRVFVQLFARAYYESQGHLRRYITSHFAAELKHLNKALHLAVPHLSPSEVFWRWHFALGSCVFTMISSKALSEIAEAEYQQHMVIEDLIRKVITYIAAGFSAPLTTEV</sequence>
<dbReference type="PROSITE" id="PS01081">
    <property type="entry name" value="HTH_TETR_1"/>
    <property type="match status" value="1"/>
</dbReference>
<dbReference type="InterPro" id="IPR001647">
    <property type="entry name" value="HTH_TetR"/>
</dbReference>
<dbReference type="PANTHER" id="PTHR30055">
    <property type="entry name" value="HTH-TYPE TRANSCRIPTIONAL REGULATOR RUTR"/>
    <property type="match status" value="1"/>
</dbReference>
<gene>
    <name evidence="4" type="primary">psrA</name>
    <name evidence="4" type="ORF">MACH26_22210</name>
</gene>
<dbReference type="Pfam" id="PF17939">
    <property type="entry name" value="TetR_C_30"/>
    <property type="match status" value="1"/>
</dbReference>
<dbReference type="Pfam" id="PF00440">
    <property type="entry name" value="TetR_N"/>
    <property type="match status" value="1"/>
</dbReference>
<dbReference type="GO" id="GO:0000976">
    <property type="term" value="F:transcription cis-regulatory region binding"/>
    <property type="evidence" value="ECO:0007669"/>
    <property type="project" value="TreeGrafter"/>
</dbReference>
<dbReference type="EMBL" id="AP027272">
    <property type="protein sequence ID" value="BDX06700.1"/>
    <property type="molecule type" value="Genomic_DNA"/>
</dbReference>
<dbReference type="SUPFAM" id="SSF46689">
    <property type="entry name" value="Homeodomain-like"/>
    <property type="match status" value="1"/>
</dbReference>
<keyword evidence="1 2" id="KW-0238">DNA-binding</keyword>
<proteinExistence type="predicted"/>
<dbReference type="InterPro" id="IPR009057">
    <property type="entry name" value="Homeodomain-like_sf"/>
</dbReference>
<protein>
    <submittedName>
        <fullName evidence="4">TetR family transcriptional regulator</fullName>
    </submittedName>
</protein>
<dbReference type="InterPro" id="IPR050109">
    <property type="entry name" value="HTH-type_TetR-like_transc_reg"/>
</dbReference>
<dbReference type="PANTHER" id="PTHR30055:SF235">
    <property type="entry name" value="TRANSCRIPTIONAL REGULATORY PROTEIN"/>
    <property type="match status" value="1"/>
</dbReference>
<keyword evidence="5" id="KW-1185">Reference proteome</keyword>
<dbReference type="GO" id="GO:0003700">
    <property type="term" value="F:DNA-binding transcription factor activity"/>
    <property type="evidence" value="ECO:0007669"/>
    <property type="project" value="TreeGrafter"/>
</dbReference>
<evidence type="ECO:0000259" key="3">
    <source>
        <dbReference type="PROSITE" id="PS50977"/>
    </source>
</evidence>
<dbReference type="KEGG" id="pmaw:MACH26_22210"/>
<dbReference type="Proteomes" id="UP001333710">
    <property type="component" value="Chromosome"/>
</dbReference>
<feature type="domain" description="HTH tetR-type" evidence="3">
    <location>
        <begin position="21"/>
        <end position="81"/>
    </location>
</feature>